<evidence type="ECO:0000256" key="10">
    <source>
        <dbReference type="ARBA" id="ARBA00023136"/>
    </source>
</evidence>
<dbReference type="Pfam" id="PF00474">
    <property type="entry name" value="SSF"/>
    <property type="match status" value="1"/>
</dbReference>
<comment type="catalytic activity">
    <reaction evidence="12">
        <text>L-proline(in) + Na(+)(in) = L-proline(out) + Na(+)(out)</text>
        <dbReference type="Rhea" id="RHEA:28967"/>
        <dbReference type="ChEBI" id="CHEBI:29101"/>
        <dbReference type="ChEBI" id="CHEBI:60039"/>
    </reaction>
</comment>
<dbReference type="InterPro" id="IPR050277">
    <property type="entry name" value="Sodium:Solute_Symporter"/>
</dbReference>
<keyword evidence="9" id="KW-0406">Ion transport</keyword>
<comment type="similarity">
    <text evidence="2 13">Belongs to the sodium:solute symporter (SSF) (TC 2.A.21) family.</text>
</comment>
<dbReference type="GO" id="GO:0005886">
    <property type="term" value="C:plasma membrane"/>
    <property type="evidence" value="ECO:0007669"/>
    <property type="project" value="UniProtKB-SubCell"/>
</dbReference>
<keyword evidence="5" id="KW-0812">Transmembrane</keyword>
<keyword evidence="15" id="KW-1185">Reference proteome</keyword>
<keyword evidence="11" id="KW-0739">Sodium transport</keyword>
<dbReference type="PANTHER" id="PTHR48086">
    <property type="entry name" value="SODIUM/PROLINE SYMPORTER-RELATED"/>
    <property type="match status" value="1"/>
</dbReference>
<keyword evidence="4" id="KW-1003">Cell membrane</keyword>
<dbReference type="PANTHER" id="PTHR48086:SF3">
    <property type="entry name" value="SODIUM_PROLINE SYMPORTER"/>
    <property type="match status" value="1"/>
</dbReference>
<keyword evidence="3" id="KW-0813">Transport</keyword>
<reference evidence="14 15" key="1">
    <citation type="submission" date="2020-02" db="EMBL/GenBank/DDBJ databases">
        <title>Genome analysis of Thermosulfuriphilus ammonigenes ST65T, an anaerobic thermophilic chemolithoautotrophic bacterium isolated from a deep-sea hydrothermal vent.</title>
        <authorList>
            <person name="Slobodkina G."/>
            <person name="Allioux M."/>
            <person name="Merkel A."/>
            <person name="Alain K."/>
            <person name="Jebbar M."/>
            <person name="Slobodkin A."/>
        </authorList>
    </citation>
    <scope>NUCLEOTIDE SEQUENCE [LARGE SCALE GENOMIC DNA]</scope>
    <source>
        <strain evidence="14 15">ST65</strain>
    </source>
</reference>
<keyword evidence="8" id="KW-0915">Sodium</keyword>
<dbReference type="AlphaFoldDB" id="A0A6G7PUF3"/>
<accession>A0A6G7PUF3</accession>
<evidence type="ECO:0000256" key="11">
    <source>
        <dbReference type="ARBA" id="ARBA00023201"/>
    </source>
</evidence>
<dbReference type="InterPro" id="IPR038377">
    <property type="entry name" value="Na/Glc_symporter_sf"/>
</dbReference>
<evidence type="ECO:0000256" key="9">
    <source>
        <dbReference type="ARBA" id="ARBA00023065"/>
    </source>
</evidence>
<evidence type="ECO:0000256" key="3">
    <source>
        <dbReference type="ARBA" id="ARBA00022448"/>
    </source>
</evidence>
<evidence type="ECO:0000313" key="15">
    <source>
        <dbReference type="Proteomes" id="UP000502179"/>
    </source>
</evidence>
<proteinExistence type="inferred from homology"/>
<evidence type="ECO:0000256" key="12">
    <source>
        <dbReference type="ARBA" id="ARBA00033708"/>
    </source>
</evidence>
<dbReference type="EMBL" id="CP048877">
    <property type="protein sequence ID" value="QIJ71217.1"/>
    <property type="molecule type" value="Genomic_DNA"/>
</dbReference>
<dbReference type="KEGG" id="tav:G4V39_02505"/>
<evidence type="ECO:0000256" key="6">
    <source>
        <dbReference type="ARBA" id="ARBA00022847"/>
    </source>
</evidence>
<evidence type="ECO:0000256" key="13">
    <source>
        <dbReference type="RuleBase" id="RU362091"/>
    </source>
</evidence>
<organism evidence="14 15">
    <name type="scientific">Thermosulfuriphilus ammonigenes</name>
    <dbReference type="NCBI Taxonomy" id="1936021"/>
    <lineage>
        <taxon>Bacteria</taxon>
        <taxon>Pseudomonadati</taxon>
        <taxon>Thermodesulfobacteriota</taxon>
        <taxon>Thermodesulfobacteria</taxon>
        <taxon>Thermodesulfobacteriales</taxon>
        <taxon>Thermodesulfobacteriaceae</taxon>
        <taxon>Thermosulfuriphilus</taxon>
    </lineage>
</organism>
<gene>
    <name evidence="14" type="ORF">G4V39_02505</name>
</gene>
<keyword evidence="7" id="KW-1133">Transmembrane helix</keyword>
<evidence type="ECO:0000256" key="1">
    <source>
        <dbReference type="ARBA" id="ARBA00004651"/>
    </source>
</evidence>
<evidence type="ECO:0000313" key="14">
    <source>
        <dbReference type="EMBL" id="QIJ71217.1"/>
    </source>
</evidence>
<dbReference type="Proteomes" id="UP000502179">
    <property type="component" value="Chromosome"/>
</dbReference>
<protein>
    <submittedName>
        <fullName evidence="14">Sodium:solute symporter</fullName>
    </submittedName>
</protein>
<evidence type="ECO:0000256" key="2">
    <source>
        <dbReference type="ARBA" id="ARBA00006434"/>
    </source>
</evidence>
<name>A0A6G7PUF3_9BACT</name>
<dbReference type="InterPro" id="IPR001734">
    <property type="entry name" value="Na/solute_symporter"/>
</dbReference>
<evidence type="ECO:0000256" key="8">
    <source>
        <dbReference type="ARBA" id="ARBA00023053"/>
    </source>
</evidence>
<sequence>MAPKVIWLFVFVALYWTYCIFWGIKGARTARTASDYFIAGRKIPLWVFVLAATATSFSGWTFIGHPGLVYRDGFQYAFASFYAITIPFTGVIFLKRQWMLGKRFGYVTPGEMFAHYYQSNIIRLLVVIVALVFSIPYLGVQLRASGFLFNVLTDGLLGVEVGMWLLSIVVILYVAMGGLRAVAYVDTMQCILLALGIVAIGLITLQSVGGWHALQEGIFKMTQVDTKLTPDGYSHYVAIPGVIQFVKSGPSAVGGAWTGIMILTYMFALMGIQSAPAFSMWAFSNKNPKPFAPQQVWASSAGIGFILIVFTAIQGMGGHLIGADHKLLELGIAKDVLNLHKDLMEMPGKQGMLVPALINIMADTAPWLVGLLAVCALAAMQSTGSAYMSTAAGMITRDLYRFYLRPDASHAEQKLFGRIAVLIVVGAALIVATTSKDALVLLGGLAVAYGFQMWPALIGICYWPWLTRQGIVLGLIAGLIAVTCTETIGQKWLGIKAWGRWPLTIHSAGWGIIFNLGIAIIVSAFTQDRKVQEHKAQFHHFLKEHAGLSPEKKRLVPLAWAITLIWFFFAIGPGAVLSNTIFGNPKDMSTWIFGMPSIWAWQIIWWALGVFMMWFLAYKMEMSTMPDKEIVALVEDIADLKKARFDLDMPD</sequence>
<dbReference type="Gene3D" id="1.20.1730.10">
    <property type="entry name" value="Sodium/glucose cotransporter"/>
    <property type="match status" value="1"/>
</dbReference>
<evidence type="ECO:0000256" key="4">
    <source>
        <dbReference type="ARBA" id="ARBA00022475"/>
    </source>
</evidence>
<comment type="subcellular location">
    <subcellularLocation>
        <location evidence="1">Cell membrane</location>
        <topology evidence="1">Multi-pass membrane protein</topology>
    </subcellularLocation>
</comment>
<evidence type="ECO:0000256" key="7">
    <source>
        <dbReference type="ARBA" id="ARBA00022989"/>
    </source>
</evidence>
<dbReference type="RefSeq" id="WP_166031439.1">
    <property type="nucleotide sequence ID" value="NZ_CP048877.1"/>
</dbReference>
<keyword evidence="6" id="KW-0769">Symport</keyword>
<dbReference type="GO" id="GO:0015293">
    <property type="term" value="F:symporter activity"/>
    <property type="evidence" value="ECO:0007669"/>
    <property type="project" value="UniProtKB-KW"/>
</dbReference>
<keyword evidence="10" id="KW-0472">Membrane</keyword>
<evidence type="ECO:0000256" key="5">
    <source>
        <dbReference type="ARBA" id="ARBA00022692"/>
    </source>
</evidence>
<dbReference type="CDD" id="cd10322">
    <property type="entry name" value="SLC5sbd"/>
    <property type="match status" value="1"/>
</dbReference>
<dbReference type="GO" id="GO:0006814">
    <property type="term" value="P:sodium ion transport"/>
    <property type="evidence" value="ECO:0007669"/>
    <property type="project" value="UniProtKB-KW"/>
</dbReference>
<dbReference type="PROSITE" id="PS50283">
    <property type="entry name" value="NA_SOLUT_SYMP_3"/>
    <property type="match status" value="1"/>
</dbReference>